<evidence type="ECO:0000313" key="1">
    <source>
        <dbReference type="EMBL" id="MXQ73313.1"/>
    </source>
</evidence>
<dbReference type="AlphaFoldDB" id="A0A6N8U9A7"/>
<dbReference type="InterPro" id="IPR050155">
    <property type="entry name" value="HAD-like_hydrolase_sf"/>
</dbReference>
<keyword evidence="2" id="KW-1185">Reference proteome</keyword>
<dbReference type="PANTHER" id="PTHR43434:SF1">
    <property type="entry name" value="PHOSPHOGLYCOLATE PHOSPHATASE"/>
    <property type="match status" value="1"/>
</dbReference>
<dbReference type="InterPro" id="IPR041492">
    <property type="entry name" value="HAD_2"/>
</dbReference>
<sequence>MKQKKYIVWDWNGTLFDDIDVCMKSLNELLERYHLPLVDKTSYRNVFRFPVKDYYRDVGFDFDRTSFDILANQYMKRYIPLSMNCSLFQDVQETLAHFKQFGLKQYIISASRMDHLQSQLAQYDILPYFEDILGLDNICAYSKVDVAVNWIQNQHIHTDEVLFIGDSVHDSEVAKACGCECILISRGHQSREKLEKTGCIVKDSISQLWKEEFGLKLMKQDIFGKAKEFPDMKIE</sequence>
<reference evidence="1 2" key="1">
    <citation type="submission" date="2019-12" db="EMBL/GenBank/DDBJ databases">
        <authorList>
            <person name="Yang R."/>
        </authorList>
    </citation>
    <scope>NUCLEOTIDE SEQUENCE [LARGE SCALE GENOMIC DNA]</scope>
    <source>
        <strain evidence="1 2">DONG20-135</strain>
    </source>
</reference>
<dbReference type="GO" id="GO:0008967">
    <property type="term" value="F:phosphoglycolate phosphatase activity"/>
    <property type="evidence" value="ECO:0007669"/>
    <property type="project" value="TreeGrafter"/>
</dbReference>
<dbReference type="PANTHER" id="PTHR43434">
    <property type="entry name" value="PHOSPHOGLYCOLATE PHOSPHATASE"/>
    <property type="match status" value="1"/>
</dbReference>
<dbReference type="Gene3D" id="1.10.150.240">
    <property type="entry name" value="Putative phosphatase, domain 2"/>
    <property type="match status" value="1"/>
</dbReference>
<dbReference type="Gene3D" id="3.40.50.1000">
    <property type="entry name" value="HAD superfamily/HAD-like"/>
    <property type="match status" value="1"/>
</dbReference>
<dbReference type="InterPro" id="IPR023198">
    <property type="entry name" value="PGP-like_dom2"/>
</dbReference>
<proteinExistence type="predicted"/>
<dbReference type="SFLD" id="SFLDS00003">
    <property type="entry name" value="Haloacid_Dehalogenase"/>
    <property type="match status" value="1"/>
</dbReference>
<dbReference type="Proteomes" id="UP000434036">
    <property type="component" value="Unassembled WGS sequence"/>
</dbReference>
<dbReference type="EMBL" id="WUUQ01000002">
    <property type="protein sequence ID" value="MXQ73313.1"/>
    <property type="molecule type" value="Genomic_DNA"/>
</dbReference>
<organism evidence="1 2">
    <name type="scientific">Copranaerobaculum intestinale</name>
    <dbReference type="NCBI Taxonomy" id="2692629"/>
    <lineage>
        <taxon>Bacteria</taxon>
        <taxon>Bacillati</taxon>
        <taxon>Bacillota</taxon>
        <taxon>Erysipelotrichia</taxon>
        <taxon>Erysipelotrichales</taxon>
        <taxon>Erysipelotrichaceae</taxon>
        <taxon>Copranaerobaculum</taxon>
    </lineage>
</organism>
<comment type="caution">
    <text evidence="1">The sequence shown here is derived from an EMBL/GenBank/DDBJ whole genome shotgun (WGS) entry which is preliminary data.</text>
</comment>
<keyword evidence="1" id="KW-0378">Hydrolase</keyword>
<reference evidence="1 2" key="2">
    <citation type="submission" date="2020-01" db="EMBL/GenBank/DDBJ databases">
        <title>Clostridiaceae sp. nov. isolated from the gut of human by culturomics.</title>
        <authorList>
            <person name="Chang Y."/>
        </authorList>
    </citation>
    <scope>NUCLEOTIDE SEQUENCE [LARGE SCALE GENOMIC DNA]</scope>
    <source>
        <strain evidence="1 2">DONG20-135</strain>
    </source>
</reference>
<evidence type="ECO:0000313" key="2">
    <source>
        <dbReference type="Proteomes" id="UP000434036"/>
    </source>
</evidence>
<protein>
    <submittedName>
        <fullName evidence="1">HAD hydrolase-like protein</fullName>
    </submittedName>
</protein>
<dbReference type="SUPFAM" id="SSF56784">
    <property type="entry name" value="HAD-like"/>
    <property type="match status" value="1"/>
</dbReference>
<dbReference type="GO" id="GO:0006281">
    <property type="term" value="P:DNA repair"/>
    <property type="evidence" value="ECO:0007669"/>
    <property type="project" value="TreeGrafter"/>
</dbReference>
<name>A0A6N8U9A7_9FIRM</name>
<accession>A0A6N8U9A7</accession>
<dbReference type="SFLD" id="SFLDG01129">
    <property type="entry name" value="C1.5:_HAD__Beta-PGM__Phosphata"/>
    <property type="match status" value="1"/>
</dbReference>
<dbReference type="InterPro" id="IPR036412">
    <property type="entry name" value="HAD-like_sf"/>
</dbReference>
<gene>
    <name evidence="1" type="ORF">GSF08_05105</name>
</gene>
<dbReference type="RefSeq" id="WP_160624773.1">
    <property type="nucleotide sequence ID" value="NZ_WUUQ01000002.1"/>
</dbReference>
<dbReference type="Pfam" id="PF13419">
    <property type="entry name" value="HAD_2"/>
    <property type="match status" value="1"/>
</dbReference>
<dbReference type="GO" id="GO:0005829">
    <property type="term" value="C:cytosol"/>
    <property type="evidence" value="ECO:0007669"/>
    <property type="project" value="TreeGrafter"/>
</dbReference>
<dbReference type="InterPro" id="IPR023214">
    <property type="entry name" value="HAD_sf"/>
</dbReference>